<evidence type="ECO:0000313" key="1">
    <source>
        <dbReference type="EMBL" id="KAL2057860.1"/>
    </source>
</evidence>
<dbReference type="Proteomes" id="UP001590951">
    <property type="component" value="Unassembled WGS sequence"/>
</dbReference>
<dbReference type="EMBL" id="JBHFEH010000003">
    <property type="protein sequence ID" value="KAL2057860.1"/>
    <property type="molecule type" value="Genomic_DNA"/>
</dbReference>
<proteinExistence type="predicted"/>
<comment type="caution">
    <text evidence="1">The sequence shown here is derived from an EMBL/GenBank/DDBJ whole genome shotgun (WGS) entry which is preliminary data.</text>
</comment>
<sequence>MNRAFSALPPSHERQMQWKRLTEMATSVFRTVEYRSKTDKKQAQFNESRHQVGISTCEPREPTAMSICPGWPSIQLGPSWALCLHRTDRLQCSRILQKLTSQQYPSITKENAYSCCRYEIDQRESSWTKNNFDA</sequence>
<evidence type="ECO:0000313" key="2">
    <source>
        <dbReference type="Proteomes" id="UP001590951"/>
    </source>
</evidence>
<reference evidence="1 2" key="1">
    <citation type="submission" date="2024-09" db="EMBL/GenBank/DDBJ databases">
        <title>Rethinking Asexuality: The Enigmatic Case of Functional Sexual Genes in Lepraria (Stereocaulaceae).</title>
        <authorList>
            <person name="Doellman M."/>
            <person name="Sun Y."/>
            <person name="Barcenas-Pena A."/>
            <person name="Lumbsch H.T."/>
            <person name="Grewe F."/>
        </authorList>
    </citation>
    <scope>NUCLEOTIDE SEQUENCE [LARGE SCALE GENOMIC DNA]</scope>
    <source>
        <strain evidence="1 2">Grewe 0041</strain>
    </source>
</reference>
<gene>
    <name evidence="1" type="ORF">ABVK25_001477</name>
</gene>
<accession>A0ABR4BJ71</accession>
<protein>
    <submittedName>
        <fullName evidence="1">Uncharacterized protein</fullName>
    </submittedName>
</protein>
<organism evidence="1 2">
    <name type="scientific">Lepraria finkii</name>
    <dbReference type="NCBI Taxonomy" id="1340010"/>
    <lineage>
        <taxon>Eukaryota</taxon>
        <taxon>Fungi</taxon>
        <taxon>Dikarya</taxon>
        <taxon>Ascomycota</taxon>
        <taxon>Pezizomycotina</taxon>
        <taxon>Lecanoromycetes</taxon>
        <taxon>OSLEUM clade</taxon>
        <taxon>Lecanoromycetidae</taxon>
        <taxon>Lecanorales</taxon>
        <taxon>Lecanorineae</taxon>
        <taxon>Stereocaulaceae</taxon>
        <taxon>Lepraria</taxon>
    </lineage>
</organism>
<keyword evidence="2" id="KW-1185">Reference proteome</keyword>
<name>A0ABR4BJ71_9LECA</name>